<keyword evidence="2 9" id="KW-0004">4Fe-4S</keyword>
<comment type="cofactor">
    <cofactor evidence="9">
        <name>[4Fe-4S] cluster</name>
        <dbReference type="ChEBI" id="CHEBI:49883"/>
    </cofactor>
    <text evidence="9">Binds 1 [4Fe-4S] cluster.</text>
</comment>
<evidence type="ECO:0000256" key="7">
    <source>
        <dbReference type="ARBA" id="ARBA00023014"/>
    </source>
</evidence>
<evidence type="ECO:0000256" key="5">
    <source>
        <dbReference type="ARBA" id="ARBA00022723"/>
    </source>
</evidence>
<feature type="domain" description="DNA primase large subunit C-terminal" evidence="12">
    <location>
        <begin position="326"/>
        <end position="497"/>
    </location>
</feature>
<reference evidence="13" key="1">
    <citation type="submission" date="2014-03" db="EMBL/GenBank/DDBJ databases">
        <authorList>
            <person name="Casaregola S."/>
        </authorList>
    </citation>
    <scope>NUCLEOTIDE SEQUENCE [LARGE SCALE GENOMIC DNA]</scope>
    <source>
        <strain evidence="13">CLIB 918</strain>
    </source>
</reference>
<comment type="caution">
    <text evidence="13">The sequence shown here is derived from an EMBL/GenBank/DDBJ whole genome shotgun (WGS) entry which is preliminary data.</text>
</comment>
<proteinExistence type="inferred from homology"/>
<dbReference type="STRING" id="1173061.A0A0J9XAW0"/>
<keyword evidence="4 9" id="KW-0235">DNA replication</keyword>
<dbReference type="OrthoDB" id="421393at2759"/>
<keyword evidence="14" id="KW-1185">Reference proteome</keyword>
<evidence type="ECO:0000256" key="11">
    <source>
        <dbReference type="SAM" id="MobiDB-lite"/>
    </source>
</evidence>
<comment type="function">
    <text evidence="9">DNA primase is the polymerase that synthesizes small RNA primers for the Okazaki fragments made during discontinuous DNA replication.</text>
</comment>
<keyword evidence="5 9" id="KW-0479">Metal-binding</keyword>
<dbReference type="InterPro" id="IPR058560">
    <property type="entry name" value="DNA_primase_C"/>
</dbReference>
<dbReference type="GO" id="GO:0051539">
    <property type="term" value="F:4 iron, 4 sulfur cluster binding"/>
    <property type="evidence" value="ECO:0007669"/>
    <property type="project" value="UniProtKB-UniRule"/>
</dbReference>
<feature type="binding site" evidence="10">
    <location>
        <position position="471"/>
    </location>
    <ligand>
        <name>[4Fe-4S] cluster</name>
        <dbReference type="ChEBI" id="CHEBI:49883"/>
    </ligand>
</feature>
<dbReference type="Pfam" id="PF04104">
    <property type="entry name" value="DNA_primase_lrg"/>
    <property type="match status" value="1"/>
</dbReference>
<evidence type="ECO:0000256" key="9">
    <source>
        <dbReference type="PIRNR" id="PIRNR009449"/>
    </source>
</evidence>
<keyword evidence="7 9" id="KW-0411">Iron-sulfur</keyword>
<dbReference type="GO" id="GO:0003677">
    <property type="term" value="F:DNA binding"/>
    <property type="evidence" value="ECO:0007669"/>
    <property type="project" value="UniProtKB-UniRule"/>
</dbReference>
<sequence>MYRQTAKKRRAQERRNFNTVDYDGNNSSSPYYSTAYPFRLNSYATPPLFEITLDQFEQWAIDRMKVLGEIESRLARNQTLTELETALKPLINELLPLNSNRLQQRDGNGGLTVEIKNGKTFKFDENNEEHRRLKDHYSHFILRLAFCRSEELRQRFIRAETALFKIRYNTDDPKDRAMFVKSLDLDWEPVSNEEILELQDKLIAASGAKSLNDANNVMQEPGQSSYFKVDFERVADLVENRRVFLRRGKAYVPISYQQSMVVADFSANLEKALIQTVRALPRLDEDDRLVPLLNHLAQGFSATSKYLQDEAAAGREGEITASMVDKLVDPHFPLCMKTMHNALVSNHHLKYEARRQYGLFLKWIGLDVEEAVKFWRTHFSNITDDKFTKEYRYNIRHQYGLEGGRINYKPMSCIDIANGPRPARGDSHGCPYRSFSTENLVTALQKMGITDKQELTTIKNNVDSHHYHVACTRVYELTHKQDKTVYVDSITHPNQYFDRSYAAMKQSLENGASN</sequence>
<dbReference type="CDD" id="cd07322">
    <property type="entry name" value="PriL_PriS_Eukaryotic"/>
    <property type="match status" value="1"/>
</dbReference>
<evidence type="ECO:0000256" key="4">
    <source>
        <dbReference type="ARBA" id="ARBA00022705"/>
    </source>
</evidence>
<evidence type="ECO:0000256" key="3">
    <source>
        <dbReference type="ARBA" id="ARBA00022515"/>
    </source>
</evidence>
<dbReference type="Pfam" id="PF26466">
    <property type="entry name" value="DNA_primase_lrg_N"/>
    <property type="match status" value="1"/>
</dbReference>
<organism evidence="13 14">
    <name type="scientific">Geotrichum candidum</name>
    <name type="common">Oospora lactis</name>
    <name type="synonym">Dipodascus geotrichum</name>
    <dbReference type="NCBI Taxonomy" id="1173061"/>
    <lineage>
        <taxon>Eukaryota</taxon>
        <taxon>Fungi</taxon>
        <taxon>Dikarya</taxon>
        <taxon>Ascomycota</taxon>
        <taxon>Saccharomycotina</taxon>
        <taxon>Dipodascomycetes</taxon>
        <taxon>Dipodascales</taxon>
        <taxon>Dipodascaceae</taxon>
        <taxon>Geotrichum</taxon>
    </lineage>
</organism>
<dbReference type="EMBL" id="CCBN010000007">
    <property type="protein sequence ID" value="CDO54409.1"/>
    <property type="molecule type" value="Genomic_DNA"/>
</dbReference>
<feature type="compositionally biased region" description="Basic residues" evidence="11">
    <location>
        <begin position="1"/>
        <end position="12"/>
    </location>
</feature>
<keyword evidence="6 9" id="KW-0408">Iron</keyword>
<dbReference type="PIRSF" id="PIRSF009449">
    <property type="entry name" value="DNA_primase_large_subunit"/>
    <property type="match status" value="1"/>
</dbReference>
<comment type="similarity">
    <text evidence="1 9">Belongs to the eukaryotic-type primase large subunit family.</text>
</comment>
<evidence type="ECO:0000313" key="14">
    <source>
        <dbReference type="Proteomes" id="UP000242525"/>
    </source>
</evidence>
<evidence type="ECO:0000259" key="12">
    <source>
        <dbReference type="Pfam" id="PF04104"/>
    </source>
</evidence>
<dbReference type="AlphaFoldDB" id="A0A0J9XAW0"/>
<evidence type="ECO:0000256" key="6">
    <source>
        <dbReference type="ARBA" id="ARBA00023004"/>
    </source>
</evidence>
<accession>A0A0J9XAW0</accession>
<evidence type="ECO:0000256" key="1">
    <source>
        <dbReference type="ARBA" id="ARBA00010564"/>
    </source>
</evidence>
<dbReference type="InterPro" id="IPR016558">
    <property type="entry name" value="DNA_primase_lsu_euk"/>
</dbReference>
<feature type="binding site" evidence="10">
    <location>
        <position position="335"/>
    </location>
    <ligand>
        <name>[4Fe-4S] cluster</name>
        <dbReference type="ChEBI" id="CHEBI:49883"/>
    </ligand>
</feature>
<dbReference type="Proteomes" id="UP000242525">
    <property type="component" value="Unassembled WGS sequence"/>
</dbReference>
<feature type="region of interest" description="Disordered" evidence="11">
    <location>
        <begin position="1"/>
        <end position="24"/>
    </location>
</feature>
<dbReference type="GO" id="GO:0006269">
    <property type="term" value="P:DNA replication, synthesis of primer"/>
    <property type="evidence" value="ECO:0007669"/>
    <property type="project" value="UniProtKB-KW"/>
</dbReference>
<name>A0A0J9XAW0_GEOCN</name>
<dbReference type="GO" id="GO:0046872">
    <property type="term" value="F:metal ion binding"/>
    <property type="evidence" value="ECO:0007669"/>
    <property type="project" value="UniProtKB-UniRule"/>
</dbReference>
<evidence type="ECO:0000256" key="2">
    <source>
        <dbReference type="ARBA" id="ARBA00022485"/>
    </source>
</evidence>
<gene>
    <name evidence="13" type="ORF">BN980_GECA07s04212g</name>
</gene>
<keyword evidence="3 9" id="KW-0639">Primosome</keyword>
<evidence type="ECO:0000313" key="13">
    <source>
        <dbReference type="EMBL" id="CDO54409.1"/>
    </source>
</evidence>
<dbReference type="GO" id="GO:0006270">
    <property type="term" value="P:DNA replication initiation"/>
    <property type="evidence" value="ECO:0007669"/>
    <property type="project" value="TreeGrafter"/>
</dbReference>
<dbReference type="PANTHER" id="PTHR10537">
    <property type="entry name" value="DNA PRIMASE LARGE SUBUNIT"/>
    <property type="match status" value="1"/>
</dbReference>
<dbReference type="Gene3D" id="1.20.930.80">
    <property type="match status" value="1"/>
</dbReference>
<dbReference type="InterPro" id="IPR007238">
    <property type="entry name" value="DNA_primase_lsu_euk/arc"/>
</dbReference>
<dbReference type="GO" id="GO:0005658">
    <property type="term" value="C:alpha DNA polymerase:primase complex"/>
    <property type="evidence" value="ECO:0007669"/>
    <property type="project" value="UniProtKB-ARBA"/>
</dbReference>
<keyword evidence="8 9" id="KW-0238">DNA-binding</keyword>
<evidence type="ECO:0000256" key="8">
    <source>
        <dbReference type="ARBA" id="ARBA00023125"/>
    </source>
</evidence>
<feature type="binding site" evidence="10">
    <location>
        <position position="413"/>
    </location>
    <ligand>
        <name>[4Fe-4S] cluster</name>
        <dbReference type="ChEBI" id="CHEBI:49883"/>
    </ligand>
</feature>
<evidence type="ECO:0000256" key="10">
    <source>
        <dbReference type="PIRSR" id="PIRSR009449-1"/>
    </source>
</evidence>
<dbReference type="PANTHER" id="PTHR10537:SF3">
    <property type="entry name" value="DNA PRIMASE LARGE SUBUNIT"/>
    <property type="match status" value="1"/>
</dbReference>
<feature type="binding site" evidence="10">
    <location>
        <position position="430"/>
    </location>
    <ligand>
        <name>[4Fe-4S] cluster</name>
        <dbReference type="ChEBI" id="CHEBI:49883"/>
    </ligand>
</feature>
<protein>
    <recommendedName>
        <fullName evidence="9">DNA primase large subunit</fullName>
    </recommendedName>
</protein>